<feature type="region of interest" description="Disordered" evidence="2">
    <location>
        <begin position="28"/>
        <end position="62"/>
    </location>
</feature>
<dbReference type="InterPro" id="IPR050709">
    <property type="entry name" value="Biotin_Carboxyl_Carrier/Decarb"/>
</dbReference>
<dbReference type="SUPFAM" id="SSF51230">
    <property type="entry name" value="Single hybrid motif"/>
    <property type="match status" value="1"/>
</dbReference>
<dbReference type="FunFam" id="2.40.50.100:FF:000003">
    <property type="entry name" value="Acetyl-CoA carboxylase biotin carboxyl carrier protein"/>
    <property type="match status" value="1"/>
</dbReference>
<evidence type="ECO:0000256" key="2">
    <source>
        <dbReference type="SAM" id="MobiDB-lite"/>
    </source>
</evidence>
<evidence type="ECO:0000313" key="5">
    <source>
        <dbReference type="Proteomes" id="UP000062160"/>
    </source>
</evidence>
<name>A0A0U9HQJ6_9FIRM</name>
<dbReference type="OrthoDB" id="9812676at2"/>
<evidence type="ECO:0000313" key="4">
    <source>
        <dbReference type="EMBL" id="GAQ26177.1"/>
    </source>
</evidence>
<dbReference type="Gene3D" id="2.40.50.100">
    <property type="match status" value="1"/>
</dbReference>
<feature type="domain" description="Lipoyl-binding" evidence="3">
    <location>
        <begin position="53"/>
        <end position="130"/>
    </location>
</feature>
<dbReference type="AlphaFoldDB" id="A0A0U9HQJ6"/>
<reference evidence="4" key="1">
    <citation type="journal article" date="2016" name="Genome Announc.">
        <title>Draft Genome Sequence of the Syntrophic Lactate-Degrading Bacterium Tepidanaerobacter syntrophicus JLT.</title>
        <authorList>
            <person name="Matsuura N."/>
            <person name="Ohashi A."/>
            <person name="Tourlousse D.M."/>
            <person name="Sekiguchi Y."/>
        </authorList>
    </citation>
    <scope>NUCLEOTIDE SEQUENCE [LARGE SCALE GENOMIC DNA]</scope>
    <source>
        <strain evidence="4">JL</strain>
    </source>
</reference>
<dbReference type="InterPro" id="IPR000089">
    <property type="entry name" value="Biotin_lipoyl"/>
</dbReference>
<evidence type="ECO:0000256" key="1">
    <source>
        <dbReference type="ARBA" id="ARBA00023267"/>
    </source>
</evidence>
<organism evidence="4">
    <name type="scientific">Tepidanaerobacter syntrophicus</name>
    <dbReference type="NCBI Taxonomy" id="224999"/>
    <lineage>
        <taxon>Bacteria</taxon>
        <taxon>Bacillati</taxon>
        <taxon>Bacillota</taxon>
        <taxon>Clostridia</taxon>
        <taxon>Thermosediminibacterales</taxon>
        <taxon>Tepidanaerobacteraceae</taxon>
        <taxon>Tepidanaerobacter</taxon>
    </lineage>
</organism>
<evidence type="ECO:0000259" key="3">
    <source>
        <dbReference type="PROSITE" id="PS50968"/>
    </source>
</evidence>
<dbReference type="Proteomes" id="UP000062160">
    <property type="component" value="Unassembled WGS sequence"/>
</dbReference>
<dbReference type="STRING" id="224999.GCA_001485475_02221"/>
<sequence length="130" mass="13904">MKKYKITVEGKTYEVEVEEVGVKNVQDELGNKKQESINTAQISQETAKPKAKPASSKASGAQKIVAPMPGTILSIKKKPGDVIKKGDVVMVLEAMKMENEILAPEDGTVVSIDVVEGSSVNTGDLLATFE</sequence>
<dbReference type="CDD" id="cd06850">
    <property type="entry name" value="biotinyl_domain"/>
    <property type="match status" value="1"/>
</dbReference>
<dbReference type="Pfam" id="PF00364">
    <property type="entry name" value="Biotin_lipoyl"/>
    <property type="match status" value="1"/>
</dbReference>
<dbReference type="PANTHER" id="PTHR45266">
    <property type="entry name" value="OXALOACETATE DECARBOXYLASE ALPHA CHAIN"/>
    <property type="match status" value="1"/>
</dbReference>
<keyword evidence="5" id="KW-1185">Reference proteome</keyword>
<dbReference type="EMBL" id="DF977003">
    <property type="protein sequence ID" value="GAQ26177.1"/>
    <property type="molecule type" value="Genomic_DNA"/>
</dbReference>
<accession>A0A0U9HQJ6</accession>
<keyword evidence="1" id="KW-0092">Biotin</keyword>
<gene>
    <name evidence="4" type="ORF">TSYNT_9441</name>
</gene>
<protein>
    <submittedName>
        <fullName evidence="4">Biotin-requiring enzyme</fullName>
    </submittedName>
</protein>
<dbReference type="InterPro" id="IPR011053">
    <property type="entry name" value="Single_hybrid_motif"/>
</dbReference>
<feature type="compositionally biased region" description="Polar residues" evidence="2">
    <location>
        <begin position="36"/>
        <end position="46"/>
    </location>
</feature>
<dbReference type="PROSITE" id="PS50968">
    <property type="entry name" value="BIOTINYL_LIPOYL"/>
    <property type="match status" value="1"/>
</dbReference>
<proteinExistence type="predicted"/>
<dbReference type="RefSeq" id="WP_059034021.1">
    <property type="nucleotide sequence ID" value="NZ_BSDN01000004.1"/>
</dbReference>
<dbReference type="InterPro" id="IPR001882">
    <property type="entry name" value="Biotin_BS"/>
</dbReference>
<dbReference type="PROSITE" id="PS00188">
    <property type="entry name" value="BIOTIN"/>
    <property type="match status" value="1"/>
</dbReference>
<dbReference type="PANTHER" id="PTHR45266:SF3">
    <property type="entry name" value="OXALOACETATE DECARBOXYLASE ALPHA CHAIN"/>
    <property type="match status" value="1"/>
</dbReference>